<dbReference type="PANTHER" id="PTHR43660:SF1">
    <property type="entry name" value="DIPEPTIDYL CARBOXYPEPTIDASE"/>
    <property type="match status" value="1"/>
</dbReference>
<accession>A0A2X2SXV9</accession>
<dbReference type="Gene3D" id="3.40.390.10">
    <property type="entry name" value="Collagenase (Catalytic Domain)"/>
    <property type="match status" value="1"/>
</dbReference>
<dbReference type="GO" id="GO:0004180">
    <property type="term" value="F:carboxypeptidase activity"/>
    <property type="evidence" value="ECO:0007669"/>
    <property type="project" value="TreeGrafter"/>
</dbReference>
<dbReference type="InterPro" id="IPR001567">
    <property type="entry name" value="Pept_M3A_M3B_dom"/>
</dbReference>
<dbReference type="InterPro" id="IPR024079">
    <property type="entry name" value="MetalloPept_cat_dom_sf"/>
</dbReference>
<sequence>MFQTPYNAAPFSRFAPTDYLPAIQKAIAKSLKEIDTIAHNPEVPTYMNTIQPLAYVGLELDRLTAMFFNLNSAKTNETLQAEAQRISPLLTDYSNDIRLNEALFKRVEAVYKTRNYLSASPEQHTLLEKTYKSFTRNGANLSSNDKEHLRRIDKELARLKLKFSENVLAETQHYQWVITHKEELSGLPDFVLEMLATEAKKRHKEGWVITLDLPVYTAVMKYANNRELRRKLFIDYHSRCAGDSAYNNEANVLRIAELRAQRASLLGYPDYASLVLEERMAETSEKVMDFLNKLLAKAKPQAIKELEELKAFSGLDDFQQCDFAYYAEKLKQQRYQIDDSLLKPYLSLDKAVEGMFAVAHKLYGLHFTLTDEVEKYHPEVQTYKVTDDKGEYLALFYTDFFPRTGKRNGAWMTSYKEQYTDSEGKDSRPHISIVCNFTRPTASAPSLLTFNELTTLFHEFGHALHGMLSKVTYPSLSGTNVARDFVELPSQLMENWCYEEETLRLFATHYQTGEPLPIEWVQKIKKAGVFMEGLLSVRQLNFGFLDMAWHTYPHLERLENVRTFEQTVTKETQLYPTVEVMCISPAFSHIFSGGYAAGYYSYKWSEVLDADAFEVFKEAGIFNTEVATRFRREVLSKGSSEKEMTLYKRFRGKESSIDALMRRAGFDLDKR</sequence>
<dbReference type="InterPro" id="IPR034005">
    <property type="entry name" value="M3A_DCP"/>
</dbReference>
<gene>
    <name evidence="9" type="primary">prlC</name>
    <name evidence="9" type="ORF">NCTC11545_01731</name>
</gene>
<keyword evidence="4 7" id="KW-0378">Hydrolase</keyword>
<dbReference type="AlphaFoldDB" id="A0A2X2SXV9"/>
<dbReference type="RefSeq" id="WP_111972913.1">
    <property type="nucleotide sequence ID" value="NZ_UAVS01000006.1"/>
</dbReference>
<dbReference type="SUPFAM" id="SSF55486">
    <property type="entry name" value="Metalloproteases ('zincins'), catalytic domain"/>
    <property type="match status" value="1"/>
</dbReference>
<organism evidence="9 10">
    <name type="scientific">Capnocytophaga ochracea</name>
    <dbReference type="NCBI Taxonomy" id="1018"/>
    <lineage>
        <taxon>Bacteria</taxon>
        <taxon>Pseudomonadati</taxon>
        <taxon>Bacteroidota</taxon>
        <taxon>Flavobacteriia</taxon>
        <taxon>Flavobacteriales</taxon>
        <taxon>Flavobacteriaceae</taxon>
        <taxon>Capnocytophaga</taxon>
    </lineage>
</organism>
<dbReference type="GO" id="GO:0006508">
    <property type="term" value="P:proteolysis"/>
    <property type="evidence" value="ECO:0007669"/>
    <property type="project" value="UniProtKB-KW"/>
</dbReference>
<dbReference type="Gene3D" id="1.10.1370.40">
    <property type="match status" value="1"/>
</dbReference>
<dbReference type="Gene3D" id="1.10.1370.10">
    <property type="entry name" value="Neurolysin, domain 3"/>
    <property type="match status" value="1"/>
</dbReference>
<evidence type="ECO:0000256" key="2">
    <source>
        <dbReference type="ARBA" id="ARBA00022670"/>
    </source>
</evidence>
<dbReference type="InterPro" id="IPR045090">
    <property type="entry name" value="Pept_M3A_M3B"/>
</dbReference>
<keyword evidence="3 7" id="KW-0479">Metal-binding</keyword>
<comment type="cofactor">
    <cofactor evidence="7">
        <name>Zn(2+)</name>
        <dbReference type="ChEBI" id="CHEBI:29105"/>
    </cofactor>
    <text evidence="7">Binds 1 zinc ion.</text>
</comment>
<evidence type="ECO:0000313" key="10">
    <source>
        <dbReference type="Proteomes" id="UP000250169"/>
    </source>
</evidence>
<dbReference type="EC" id="3.4.24.70" evidence="9"/>
<evidence type="ECO:0000313" key="9">
    <source>
        <dbReference type="EMBL" id="SQA94541.1"/>
    </source>
</evidence>
<keyword evidence="6 7" id="KW-0482">Metalloprotease</keyword>
<feature type="domain" description="Peptidase M3A/M3B catalytic" evidence="8">
    <location>
        <begin position="219"/>
        <end position="664"/>
    </location>
</feature>
<name>A0A2X2SXV9_CAPOC</name>
<dbReference type="GO" id="GO:0005829">
    <property type="term" value="C:cytosol"/>
    <property type="evidence" value="ECO:0007669"/>
    <property type="project" value="TreeGrafter"/>
</dbReference>
<reference evidence="9 10" key="1">
    <citation type="submission" date="2018-06" db="EMBL/GenBank/DDBJ databases">
        <authorList>
            <consortium name="Pathogen Informatics"/>
            <person name="Doyle S."/>
        </authorList>
    </citation>
    <scope>NUCLEOTIDE SEQUENCE [LARGE SCALE GENOMIC DNA]</scope>
    <source>
        <strain evidence="9 10">NCTC11545</strain>
    </source>
</reference>
<dbReference type="InterPro" id="IPR024077">
    <property type="entry name" value="Neurolysin/TOP_dom2"/>
</dbReference>
<dbReference type="FunFam" id="3.40.390.10:FF:000009">
    <property type="entry name" value="Oligopeptidase A"/>
    <property type="match status" value="1"/>
</dbReference>
<dbReference type="Pfam" id="PF01432">
    <property type="entry name" value="Peptidase_M3"/>
    <property type="match status" value="1"/>
</dbReference>
<evidence type="ECO:0000256" key="5">
    <source>
        <dbReference type="ARBA" id="ARBA00022833"/>
    </source>
</evidence>
<dbReference type="CDD" id="cd06456">
    <property type="entry name" value="M3A_DCP"/>
    <property type="match status" value="1"/>
</dbReference>
<evidence type="ECO:0000256" key="7">
    <source>
        <dbReference type="RuleBase" id="RU003435"/>
    </source>
</evidence>
<proteinExistence type="inferred from homology"/>
<dbReference type="EMBL" id="UAVS01000006">
    <property type="protein sequence ID" value="SQA94541.1"/>
    <property type="molecule type" value="Genomic_DNA"/>
</dbReference>
<keyword evidence="5 7" id="KW-0862">Zinc</keyword>
<dbReference type="Proteomes" id="UP000250169">
    <property type="component" value="Unassembled WGS sequence"/>
</dbReference>
<evidence type="ECO:0000256" key="3">
    <source>
        <dbReference type="ARBA" id="ARBA00022723"/>
    </source>
</evidence>
<keyword evidence="2 7" id="KW-0645">Protease</keyword>
<evidence type="ECO:0000256" key="1">
    <source>
        <dbReference type="ARBA" id="ARBA00006040"/>
    </source>
</evidence>
<dbReference type="GO" id="GO:0046872">
    <property type="term" value="F:metal ion binding"/>
    <property type="evidence" value="ECO:0007669"/>
    <property type="project" value="UniProtKB-UniRule"/>
</dbReference>
<protein>
    <submittedName>
        <fullName evidence="9">Oligopeptidase A</fullName>
        <ecNumber evidence="9">3.4.24.70</ecNumber>
    </submittedName>
</protein>
<evidence type="ECO:0000259" key="8">
    <source>
        <dbReference type="Pfam" id="PF01432"/>
    </source>
</evidence>
<evidence type="ECO:0000256" key="4">
    <source>
        <dbReference type="ARBA" id="ARBA00022801"/>
    </source>
</evidence>
<dbReference type="PANTHER" id="PTHR43660">
    <property type="entry name" value="DIPEPTIDYL CARBOXYPEPTIDASE"/>
    <property type="match status" value="1"/>
</dbReference>
<evidence type="ECO:0000256" key="6">
    <source>
        <dbReference type="ARBA" id="ARBA00023049"/>
    </source>
</evidence>
<dbReference type="GO" id="GO:0004222">
    <property type="term" value="F:metalloendopeptidase activity"/>
    <property type="evidence" value="ECO:0007669"/>
    <property type="project" value="UniProtKB-EC"/>
</dbReference>
<comment type="similarity">
    <text evidence="1 7">Belongs to the peptidase M3 family.</text>
</comment>